<dbReference type="AlphaFoldDB" id="V6LIR1"/>
<dbReference type="SMART" id="SM00248">
    <property type="entry name" value="ANK"/>
    <property type="match status" value="2"/>
</dbReference>
<keyword evidence="2" id="KW-0472">Membrane</keyword>
<evidence type="ECO:0000256" key="2">
    <source>
        <dbReference type="SAM" id="Phobius"/>
    </source>
</evidence>
<keyword evidence="5" id="KW-1185">Reference proteome</keyword>
<keyword evidence="2" id="KW-0812">Transmembrane</keyword>
<name>V6LIR1_9EUKA</name>
<dbReference type="Gene3D" id="1.25.40.20">
    <property type="entry name" value="Ankyrin repeat-containing domain"/>
    <property type="match status" value="1"/>
</dbReference>
<evidence type="ECO:0000313" key="4">
    <source>
        <dbReference type="EMBL" id="KAH0577584.1"/>
    </source>
</evidence>
<sequence length="348" mass="40755">MNTWLYAVQMRDLTFIKNNLYQFIRQQDYKGRTALMYASQYGFEEVVNLVVDAEHNMVDLDGQSATNYATKYQQYKILQILMNYEDSNISILQVKKNILSLQTLVELTRQNTNGNNAPIQQDALKISKYQRENKLLSGKLTDLEKELSQLLGIIRQEQTENKKKNSIIKTLKQQLQQTEEQQSLSNTSTHTDDSKFEQLQLENQALILDLKQIQNNFITFQDDNENKIINLELKITIIESNVTELTLQDQVQAQQIVHIENLLKIEKQQKEIFAQSMYQSYQKQNKKQQIEIKQLKRQINQLLTDRQNVIQEQNITPDQTAQPTPQRQILLRIILSFLAAISLFFIIL</sequence>
<dbReference type="InterPro" id="IPR036770">
    <property type="entry name" value="Ankyrin_rpt-contain_sf"/>
</dbReference>
<feature type="coiled-coil region" evidence="1">
    <location>
        <begin position="278"/>
        <end position="312"/>
    </location>
</feature>
<reference evidence="3 4" key="1">
    <citation type="journal article" date="2014" name="PLoS Genet.">
        <title>The Genome of Spironucleus salmonicida Highlights a Fish Pathogen Adapted to Fluctuating Environments.</title>
        <authorList>
            <person name="Xu F."/>
            <person name="Jerlstrom-Hultqvist J."/>
            <person name="Einarsson E."/>
            <person name="Astvaldsson A."/>
            <person name="Svard S.G."/>
            <person name="Andersson J.O."/>
        </authorList>
    </citation>
    <scope>NUCLEOTIDE SEQUENCE</scope>
    <source>
        <strain evidence="4">ATCC 50377</strain>
    </source>
</reference>
<gene>
    <name evidence="3" type="ORF">SS50377_16653</name>
    <name evidence="4" type="ORF">SS50377_20938</name>
</gene>
<keyword evidence="2" id="KW-1133">Transmembrane helix</keyword>
<dbReference type="EMBL" id="AUWU02000001">
    <property type="protein sequence ID" value="KAH0577584.1"/>
    <property type="molecule type" value="Genomic_DNA"/>
</dbReference>
<evidence type="ECO:0000313" key="5">
    <source>
        <dbReference type="Proteomes" id="UP000018208"/>
    </source>
</evidence>
<dbReference type="Pfam" id="PF12796">
    <property type="entry name" value="Ank_2"/>
    <property type="match status" value="1"/>
</dbReference>
<dbReference type="OrthoDB" id="426293at2759"/>
<protein>
    <submittedName>
        <fullName evidence="3">Ankyrin repeat-containing protein</fullName>
    </submittedName>
</protein>
<evidence type="ECO:0000313" key="3">
    <source>
        <dbReference type="EMBL" id="EST43611.1"/>
    </source>
</evidence>
<dbReference type="EMBL" id="KI546135">
    <property type="protein sequence ID" value="EST43611.1"/>
    <property type="molecule type" value="Genomic_DNA"/>
</dbReference>
<reference evidence="4" key="2">
    <citation type="submission" date="2020-12" db="EMBL/GenBank/DDBJ databases">
        <title>New Spironucleus salmonicida genome in near-complete chromosomes.</title>
        <authorList>
            <person name="Xu F."/>
            <person name="Kurt Z."/>
            <person name="Jimenez-Gonzalez A."/>
            <person name="Astvaldsson A."/>
            <person name="Andersson J.O."/>
            <person name="Svard S.G."/>
        </authorList>
    </citation>
    <scope>NUCLEOTIDE SEQUENCE</scope>
    <source>
        <strain evidence="4">ATCC 50377</strain>
    </source>
</reference>
<dbReference type="VEuPathDB" id="GiardiaDB:SS50377_20938"/>
<evidence type="ECO:0000256" key="1">
    <source>
        <dbReference type="SAM" id="Coils"/>
    </source>
</evidence>
<keyword evidence="1" id="KW-0175">Coiled coil</keyword>
<feature type="coiled-coil region" evidence="1">
    <location>
        <begin position="126"/>
        <end position="216"/>
    </location>
</feature>
<dbReference type="SUPFAM" id="SSF48403">
    <property type="entry name" value="Ankyrin repeat"/>
    <property type="match status" value="1"/>
</dbReference>
<feature type="transmembrane region" description="Helical" evidence="2">
    <location>
        <begin position="329"/>
        <end position="347"/>
    </location>
</feature>
<dbReference type="Proteomes" id="UP000018208">
    <property type="component" value="Unassembled WGS sequence"/>
</dbReference>
<proteinExistence type="predicted"/>
<organism evidence="3">
    <name type="scientific">Spironucleus salmonicida</name>
    <dbReference type="NCBI Taxonomy" id="348837"/>
    <lineage>
        <taxon>Eukaryota</taxon>
        <taxon>Metamonada</taxon>
        <taxon>Diplomonadida</taxon>
        <taxon>Hexamitidae</taxon>
        <taxon>Hexamitinae</taxon>
        <taxon>Spironucleus</taxon>
    </lineage>
</organism>
<accession>V6LIR1</accession>
<dbReference type="InterPro" id="IPR002110">
    <property type="entry name" value="Ankyrin_rpt"/>
</dbReference>